<dbReference type="Pfam" id="PF02990">
    <property type="entry name" value="EMP70"/>
    <property type="match status" value="1"/>
</dbReference>
<dbReference type="STRING" id="90262.A0A1X2IUR7"/>
<evidence type="ECO:0000256" key="8">
    <source>
        <dbReference type="ARBA" id="ARBA00023136"/>
    </source>
</evidence>
<sequence>MTIRYASSFLFIIFFFICIAQARSFKKGETIPLLYNKVFSHQKRLPYSYSSLPFICPPYAQKNWLERPLERTLLSFDQDITGDHPVKSDYKLGALENVDCAILCTKPWSVSDAMKAKELIQNDYQVEWWLDDIPGATASYTNEISTLVYRVGYPLGHIQSGDVFVNNHITFNILYATSDDNPLEIDIVGFEVYPESIKSGDCQRETIDHEMQQVTERRTSVTFTYSAKWKPMQTLPRSSSWNRFLIPPNSDTYFIASINMAIITLLLSLVVCVIMLKTLKKDISVSHDEIHDDFDDVIGWRLVHRDVFRRPAYGGLLAPLIGTGVQLLIIALIVVGSVYREQIYLAKPGSLISSFIKLYILSSCIAGYWSSRIYKIFHGKSWKFNAVLTSLMLPGFLSLGLFIQTLFAWSMQSSMAISFRGWLSLVLLWSLLVVPLTLLGSYFGDRCDRIEHPVRTTLMPRIIPNKRWYQQYNISILFGGIIPFAIIFIDFNELLKSSWQGELSISIAHMTLACLVMALTTSQVTVILVFFQLCNEDYHWWWMSFIIGTSSSMYMFMYGAIYYITKANIDGIYGGVVYVVHLLLGCALTGLATGSLGFFSAYWMIRRIYSSVKMD</sequence>
<organism evidence="10 11">
    <name type="scientific">Absidia repens</name>
    <dbReference type="NCBI Taxonomy" id="90262"/>
    <lineage>
        <taxon>Eukaryota</taxon>
        <taxon>Fungi</taxon>
        <taxon>Fungi incertae sedis</taxon>
        <taxon>Mucoromycota</taxon>
        <taxon>Mucoromycotina</taxon>
        <taxon>Mucoromycetes</taxon>
        <taxon>Mucorales</taxon>
        <taxon>Cunninghamellaceae</taxon>
        <taxon>Absidia</taxon>
    </lineage>
</organism>
<feature type="transmembrane region" description="Helical" evidence="9">
    <location>
        <begin position="351"/>
        <end position="370"/>
    </location>
</feature>
<dbReference type="Proteomes" id="UP000193560">
    <property type="component" value="Unassembled WGS sequence"/>
</dbReference>
<dbReference type="OrthoDB" id="1666796at2759"/>
<feature type="transmembrane region" description="Helical" evidence="9">
    <location>
        <begin position="253"/>
        <end position="276"/>
    </location>
</feature>
<evidence type="ECO:0000256" key="7">
    <source>
        <dbReference type="ARBA" id="ARBA00023034"/>
    </source>
</evidence>
<keyword evidence="6 9" id="KW-1133">Transmembrane helix</keyword>
<keyword evidence="4 9" id="KW-0812">Transmembrane</keyword>
<keyword evidence="11" id="KW-1185">Reference proteome</keyword>
<feature type="transmembrane region" description="Helical" evidence="9">
    <location>
        <begin position="315"/>
        <end position="339"/>
    </location>
</feature>
<dbReference type="InterPro" id="IPR004240">
    <property type="entry name" value="EMP70"/>
</dbReference>
<feature type="transmembrane region" description="Helical" evidence="9">
    <location>
        <begin position="576"/>
        <end position="605"/>
    </location>
</feature>
<comment type="subcellular location">
    <subcellularLocation>
        <location evidence="2">Golgi apparatus</location>
    </subcellularLocation>
    <subcellularLocation>
        <location evidence="1">Membrane</location>
        <topology evidence="1">Multi-pass membrane protein</topology>
    </subcellularLocation>
</comment>
<accession>A0A1X2IUR7</accession>
<keyword evidence="8 9" id="KW-0472">Membrane</keyword>
<dbReference type="PANTHER" id="PTHR10766:SF55">
    <property type="entry name" value="TRANSMEMBRANE 9 SUPERFAMILY MEMBER 4"/>
    <property type="match status" value="1"/>
</dbReference>
<evidence type="ECO:0000256" key="2">
    <source>
        <dbReference type="ARBA" id="ARBA00004555"/>
    </source>
</evidence>
<feature type="transmembrane region" description="Helical" evidence="9">
    <location>
        <begin position="472"/>
        <end position="491"/>
    </location>
</feature>
<feature type="chain" id="PRO_5011811701" description="Transmembrane 9 superfamily member" evidence="9">
    <location>
        <begin position="23"/>
        <end position="615"/>
    </location>
</feature>
<gene>
    <name evidence="10" type="ORF">BCR42DRAFT_170084</name>
</gene>
<evidence type="ECO:0000256" key="1">
    <source>
        <dbReference type="ARBA" id="ARBA00004141"/>
    </source>
</evidence>
<feature type="transmembrane region" description="Helical" evidence="9">
    <location>
        <begin position="540"/>
        <end position="564"/>
    </location>
</feature>
<dbReference type="EMBL" id="MCGE01000004">
    <property type="protein sequence ID" value="ORZ22513.1"/>
    <property type="molecule type" value="Genomic_DNA"/>
</dbReference>
<evidence type="ECO:0000256" key="6">
    <source>
        <dbReference type="ARBA" id="ARBA00022989"/>
    </source>
</evidence>
<reference evidence="10 11" key="1">
    <citation type="submission" date="2016-07" db="EMBL/GenBank/DDBJ databases">
        <title>Pervasive Adenine N6-methylation of Active Genes in Fungi.</title>
        <authorList>
            <consortium name="DOE Joint Genome Institute"/>
            <person name="Mondo S.J."/>
            <person name="Dannebaum R.O."/>
            <person name="Kuo R.C."/>
            <person name="Labutti K."/>
            <person name="Haridas S."/>
            <person name="Kuo A."/>
            <person name="Salamov A."/>
            <person name="Ahrendt S.R."/>
            <person name="Lipzen A."/>
            <person name="Sullivan W."/>
            <person name="Andreopoulos W.B."/>
            <person name="Clum A."/>
            <person name="Lindquist E."/>
            <person name="Daum C."/>
            <person name="Ramamoorthy G.K."/>
            <person name="Gryganskyi A."/>
            <person name="Culley D."/>
            <person name="Magnuson J.K."/>
            <person name="James T.Y."/>
            <person name="O'Malley M.A."/>
            <person name="Stajich J.E."/>
            <person name="Spatafora J.W."/>
            <person name="Visel A."/>
            <person name="Grigoriev I.V."/>
        </authorList>
    </citation>
    <scope>NUCLEOTIDE SEQUENCE [LARGE SCALE GENOMIC DNA]</scope>
    <source>
        <strain evidence="10 11">NRRL 1336</strain>
    </source>
</reference>
<comment type="caution">
    <text evidence="10">The sequence shown here is derived from an EMBL/GenBank/DDBJ whole genome shotgun (WGS) entry which is preliminary data.</text>
</comment>
<feature type="signal peptide" evidence="9">
    <location>
        <begin position="1"/>
        <end position="22"/>
    </location>
</feature>
<keyword evidence="5 9" id="KW-0732">Signal</keyword>
<evidence type="ECO:0000313" key="11">
    <source>
        <dbReference type="Proteomes" id="UP000193560"/>
    </source>
</evidence>
<proteinExistence type="inferred from homology"/>
<feature type="transmembrane region" description="Helical" evidence="9">
    <location>
        <begin position="421"/>
        <end position="443"/>
    </location>
</feature>
<evidence type="ECO:0000256" key="5">
    <source>
        <dbReference type="ARBA" id="ARBA00022729"/>
    </source>
</evidence>
<evidence type="ECO:0000256" key="9">
    <source>
        <dbReference type="RuleBase" id="RU363079"/>
    </source>
</evidence>
<dbReference type="PANTHER" id="PTHR10766">
    <property type="entry name" value="TRANSMEMBRANE 9 SUPERFAMILY PROTEIN"/>
    <property type="match status" value="1"/>
</dbReference>
<protein>
    <recommendedName>
        <fullName evidence="9">Transmembrane 9 superfamily member</fullName>
    </recommendedName>
</protein>
<keyword evidence="7" id="KW-0333">Golgi apparatus</keyword>
<dbReference type="AlphaFoldDB" id="A0A1X2IUR7"/>
<dbReference type="GO" id="GO:0016020">
    <property type="term" value="C:membrane"/>
    <property type="evidence" value="ECO:0007669"/>
    <property type="project" value="UniProtKB-SubCell"/>
</dbReference>
<evidence type="ECO:0000256" key="3">
    <source>
        <dbReference type="ARBA" id="ARBA00005227"/>
    </source>
</evidence>
<dbReference type="GO" id="GO:0072657">
    <property type="term" value="P:protein localization to membrane"/>
    <property type="evidence" value="ECO:0007669"/>
    <property type="project" value="TreeGrafter"/>
</dbReference>
<evidence type="ECO:0000256" key="4">
    <source>
        <dbReference type="ARBA" id="ARBA00022692"/>
    </source>
</evidence>
<evidence type="ECO:0000313" key="10">
    <source>
        <dbReference type="EMBL" id="ORZ22513.1"/>
    </source>
</evidence>
<name>A0A1X2IUR7_9FUNG</name>
<comment type="similarity">
    <text evidence="3 9">Belongs to the nonaspanin (TM9SF) (TC 9.A.2) family.</text>
</comment>
<dbReference type="GO" id="GO:0005794">
    <property type="term" value="C:Golgi apparatus"/>
    <property type="evidence" value="ECO:0007669"/>
    <property type="project" value="UniProtKB-SubCell"/>
</dbReference>
<feature type="transmembrane region" description="Helical" evidence="9">
    <location>
        <begin position="503"/>
        <end position="531"/>
    </location>
</feature>
<feature type="transmembrane region" description="Helical" evidence="9">
    <location>
        <begin position="382"/>
        <end position="409"/>
    </location>
</feature>